<accession>A0A9D2VX81</accession>
<dbReference type="EMBL" id="DYXE01000048">
    <property type="protein sequence ID" value="HJH49614.1"/>
    <property type="molecule type" value="Genomic_DNA"/>
</dbReference>
<evidence type="ECO:0000256" key="3">
    <source>
        <dbReference type="ARBA" id="ARBA00022679"/>
    </source>
</evidence>
<keyword evidence="1" id="KW-0678">Repressor</keyword>
<evidence type="ECO:0000313" key="8">
    <source>
        <dbReference type="Proteomes" id="UP000813420"/>
    </source>
</evidence>
<dbReference type="GO" id="GO:0016747">
    <property type="term" value="F:acyltransferase activity, transferring groups other than amino-acyl groups"/>
    <property type="evidence" value="ECO:0007669"/>
    <property type="project" value="InterPro"/>
</dbReference>
<dbReference type="RefSeq" id="WP_277271869.1">
    <property type="nucleotide sequence ID" value="NZ_DYXE01000048.1"/>
</dbReference>
<dbReference type="InterPro" id="IPR000182">
    <property type="entry name" value="GNAT_dom"/>
</dbReference>
<organism evidence="7 8">
    <name type="scientific">Merdimonas faecis</name>
    <dbReference type="NCBI Taxonomy" id="1653435"/>
    <lineage>
        <taxon>Bacteria</taxon>
        <taxon>Bacillati</taxon>
        <taxon>Bacillota</taxon>
        <taxon>Clostridia</taxon>
        <taxon>Lachnospirales</taxon>
        <taxon>Lachnospiraceae</taxon>
        <taxon>Merdimonas</taxon>
    </lineage>
</organism>
<gene>
    <name evidence="7" type="ORF">K8V39_05055</name>
</gene>
<name>A0A9D2VX81_9FIRM</name>
<dbReference type="InterPro" id="IPR016181">
    <property type="entry name" value="Acyl_CoA_acyltransferase"/>
</dbReference>
<proteinExistence type="predicted"/>
<dbReference type="Pfam" id="PF00583">
    <property type="entry name" value="Acetyltransf_1"/>
    <property type="match status" value="1"/>
</dbReference>
<dbReference type="PANTHER" id="PTHR36449:SF1">
    <property type="entry name" value="ACETYLTRANSFERASE"/>
    <property type="match status" value="1"/>
</dbReference>
<dbReference type="CDD" id="cd04301">
    <property type="entry name" value="NAT_SF"/>
    <property type="match status" value="1"/>
</dbReference>
<dbReference type="SUPFAM" id="SSF55729">
    <property type="entry name" value="Acyl-CoA N-acyltransferases (Nat)"/>
    <property type="match status" value="1"/>
</dbReference>
<comment type="catalytic activity">
    <reaction evidence="5">
        <text>glycyl-tRNA(Gly) + acetyl-CoA = N-acetylglycyl-tRNA(Gly) + CoA + H(+)</text>
        <dbReference type="Rhea" id="RHEA:81867"/>
        <dbReference type="Rhea" id="RHEA-COMP:9683"/>
        <dbReference type="Rhea" id="RHEA-COMP:19766"/>
        <dbReference type="ChEBI" id="CHEBI:15378"/>
        <dbReference type="ChEBI" id="CHEBI:57287"/>
        <dbReference type="ChEBI" id="CHEBI:57288"/>
        <dbReference type="ChEBI" id="CHEBI:78522"/>
        <dbReference type="ChEBI" id="CHEBI:232036"/>
    </reaction>
</comment>
<dbReference type="Gene3D" id="3.40.630.30">
    <property type="match status" value="1"/>
</dbReference>
<dbReference type="AlphaFoldDB" id="A0A9D2VX81"/>
<evidence type="ECO:0000259" key="6">
    <source>
        <dbReference type="PROSITE" id="PS51186"/>
    </source>
</evidence>
<keyword evidence="2" id="KW-1277">Toxin-antitoxin system</keyword>
<evidence type="ECO:0000313" key="7">
    <source>
        <dbReference type="EMBL" id="HJH49614.1"/>
    </source>
</evidence>
<comment type="caution">
    <text evidence="7">The sequence shown here is derived from an EMBL/GenBank/DDBJ whole genome shotgun (WGS) entry which is preliminary data.</text>
</comment>
<evidence type="ECO:0000256" key="5">
    <source>
        <dbReference type="ARBA" id="ARBA00049880"/>
    </source>
</evidence>
<evidence type="ECO:0000256" key="4">
    <source>
        <dbReference type="ARBA" id="ARBA00023315"/>
    </source>
</evidence>
<keyword evidence="4" id="KW-0012">Acyltransferase</keyword>
<feature type="domain" description="N-acetyltransferase" evidence="6">
    <location>
        <begin position="22"/>
        <end position="178"/>
    </location>
</feature>
<evidence type="ECO:0000256" key="1">
    <source>
        <dbReference type="ARBA" id="ARBA00022491"/>
    </source>
</evidence>
<sequence length="181" mass="20604">MSIFHDLMSKEYIGIAQSFSVNPQRCDNPEHYERFIRQDCLTDHQQGMGVTHVFVDEEESTQEKQVAGYITLRCSSLVMESGEDYKLGFPALEIAELAVDKNYEGQGLGTDMVKFAINEAVELNKNKIGIQYVILCADVAAVGFYSNAELGFKPIRQLQEIPREHRNSRCEPMMLKIVKNY</sequence>
<protein>
    <submittedName>
        <fullName evidence="7">GNAT family N-acetyltransferase</fullName>
    </submittedName>
</protein>
<reference evidence="7" key="1">
    <citation type="journal article" date="2021" name="PeerJ">
        <title>Extensive microbial diversity within the chicken gut microbiome revealed by metagenomics and culture.</title>
        <authorList>
            <person name="Gilroy R."/>
            <person name="Ravi A."/>
            <person name="Getino M."/>
            <person name="Pursley I."/>
            <person name="Horton D.L."/>
            <person name="Alikhan N.F."/>
            <person name="Baker D."/>
            <person name="Gharbi K."/>
            <person name="Hall N."/>
            <person name="Watson M."/>
            <person name="Adriaenssens E.M."/>
            <person name="Foster-Nyarko E."/>
            <person name="Jarju S."/>
            <person name="Secka A."/>
            <person name="Antonio M."/>
            <person name="Oren A."/>
            <person name="Chaudhuri R.R."/>
            <person name="La Ragione R."/>
            <person name="Hildebrand F."/>
            <person name="Pallen M.J."/>
        </authorList>
    </citation>
    <scope>NUCLEOTIDE SEQUENCE</scope>
    <source>
        <strain evidence="7">USAMLcec4-12693</strain>
    </source>
</reference>
<keyword evidence="3" id="KW-0808">Transferase</keyword>
<reference evidence="7" key="2">
    <citation type="submission" date="2021-09" db="EMBL/GenBank/DDBJ databases">
        <authorList>
            <person name="Gilroy R."/>
        </authorList>
    </citation>
    <scope>NUCLEOTIDE SEQUENCE</scope>
    <source>
        <strain evidence="7">USAMLcec4-12693</strain>
    </source>
</reference>
<dbReference type="Proteomes" id="UP000813420">
    <property type="component" value="Unassembled WGS sequence"/>
</dbReference>
<evidence type="ECO:0000256" key="2">
    <source>
        <dbReference type="ARBA" id="ARBA00022649"/>
    </source>
</evidence>
<dbReference type="PROSITE" id="PS51186">
    <property type="entry name" value="GNAT"/>
    <property type="match status" value="1"/>
</dbReference>
<dbReference type="PANTHER" id="PTHR36449">
    <property type="entry name" value="ACETYLTRANSFERASE-RELATED"/>
    <property type="match status" value="1"/>
</dbReference>